<evidence type="ECO:0000256" key="3">
    <source>
        <dbReference type="ARBA" id="ARBA00022679"/>
    </source>
</evidence>
<dbReference type="GO" id="GO:0003887">
    <property type="term" value="F:DNA-directed DNA polymerase activity"/>
    <property type="evidence" value="ECO:0007669"/>
    <property type="project" value="UniProtKB-KW"/>
</dbReference>
<evidence type="ECO:0000256" key="4">
    <source>
        <dbReference type="ARBA" id="ARBA00022695"/>
    </source>
</evidence>
<name>A0A0F9FNT2_9ZZZZ</name>
<dbReference type="Gene3D" id="1.10.287.690">
    <property type="entry name" value="Helix hairpin bin"/>
    <property type="match status" value="1"/>
</dbReference>
<evidence type="ECO:0000256" key="6">
    <source>
        <dbReference type="ARBA" id="ARBA00022932"/>
    </source>
</evidence>
<evidence type="ECO:0000256" key="5">
    <source>
        <dbReference type="ARBA" id="ARBA00022705"/>
    </source>
</evidence>
<evidence type="ECO:0000259" key="9">
    <source>
        <dbReference type="Pfam" id="PF03175"/>
    </source>
</evidence>
<keyword evidence="6" id="KW-0239">DNA-directed DNA polymerase</keyword>
<dbReference type="GO" id="GO:0003677">
    <property type="term" value="F:DNA binding"/>
    <property type="evidence" value="ECO:0007669"/>
    <property type="project" value="UniProtKB-KW"/>
</dbReference>
<dbReference type="InterPro" id="IPR043502">
    <property type="entry name" value="DNA/RNA_pol_sf"/>
</dbReference>
<dbReference type="Gene3D" id="3.90.1600.10">
    <property type="entry name" value="Palm domain of DNA polymerase"/>
    <property type="match status" value="2"/>
</dbReference>
<dbReference type="EMBL" id="LAZR01029646">
    <property type="protein sequence ID" value="KKL58955.1"/>
    <property type="molecule type" value="Genomic_DNA"/>
</dbReference>
<keyword evidence="3" id="KW-0808">Transferase</keyword>
<evidence type="ECO:0000256" key="2">
    <source>
        <dbReference type="ARBA" id="ARBA00012417"/>
    </source>
</evidence>
<dbReference type="InterPro" id="IPR012337">
    <property type="entry name" value="RNaseH-like_sf"/>
</dbReference>
<dbReference type="PANTHER" id="PTHR33568">
    <property type="entry name" value="DNA POLYMERASE"/>
    <property type="match status" value="1"/>
</dbReference>
<accession>A0A0F9FNT2</accession>
<dbReference type="GO" id="GO:0006260">
    <property type="term" value="P:DNA replication"/>
    <property type="evidence" value="ECO:0007669"/>
    <property type="project" value="UniProtKB-KW"/>
</dbReference>
<comment type="caution">
    <text evidence="10">The sequence shown here is derived from an EMBL/GenBank/DDBJ whole genome shotgun (WGS) entry which is preliminary data.</text>
</comment>
<keyword evidence="4" id="KW-0548">Nucleotidyltransferase</keyword>
<dbReference type="PANTHER" id="PTHR33568:SF3">
    <property type="entry name" value="DNA-DIRECTED DNA POLYMERASE"/>
    <property type="match status" value="1"/>
</dbReference>
<feature type="non-terminal residue" evidence="10">
    <location>
        <position position="1"/>
    </location>
</feature>
<protein>
    <recommendedName>
        <fullName evidence="2">DNA-directed DNA polymerase</fullName>
        <ecNumber evidence="2">2.7.7.7</ecNumber>
    </recommendedName>
</protein>
<dbReference type="InterPro" id="IPR036397">
    <property type="entry name" value="RNaseH_sf"/>
</dbReference>
<organism evidence="10">
    <name type="scientific">marine sediment metagenome</name>
    <dbReference type="NCBI Taxonomy" id="412755"/>
    <lineage>
        <taxon>unclassified sequences</taxon>
        <taxon>metagenomes</taxon>
        <taxon>ecological metagenomes</taxon>
    </lineage>
</organism>
<comment type="similarity">
    <text evidence="1">Belongs to the DNA polymerase type-B family.</text>
</comment>
<sequence>FIYFDCETTPEAVTLTETRLRFRLAVAVHYVYRAAPKKHTETWENFTDTLDLWKWIDARTHERSALYVVAHNAEFDFRVSKGFTSLCSLGWEIKRFFLDGNKFTVWWQKGRKSIIVLDSMQLLPSSIAMLGDMLGVPKTKMPAYEEDAATWFEYCRRDVEVLAIAMDQYRRFITANDLGGMAKTTAGQAFRAYRHRYMSEDIEIHDDADALKLEREGYYGGRTECFFIGHLPRQEHFILDVSSMYPSVMKDGLYPVQLIAYAEGTTVRRLWQLQRRYHLIADVDIVTDDPVYPMRYNKRLVFPTGRFRTVLQGAELAHALDHKAVKRCHKSAAYFKAAIFTEYVTDLYNLRRSYQEAGNQPFTYLTKLLLNSLYGKFGQRGFVYEEIGECSPDECWQMEVIINGETESVTEFAFGGKVYIRRRAEEAHESFPAISGAVTAYGRMRLWDLINQAGRENVYYVDTDSLIVNPAGYARLEPLIKPGELGGLHLERIAEKVIIYGLKDYAIEGRRKTKGVKMKAIKVGDHAWIEEKWERFHSALHRGHLEDYRIRLSPKVLTLAYEKGRVLADGNVIPFRFGVKE</sequence>
<dbReference type="GO" id="GO:0000166">
    <property type="term" value="F:nucleotide binding"/>
    <property type="evidence" value="ECO:0007669"/>
    <property type="project" value="InterPro"/>
</dbReference>
<evidence type="ECO:0000256" key="8">
    <source>
        <dbReference type="ARBA" id="ARBA00049244"/>
    </source>
</evidence>
<dbReference type="InterPro" id="IPR023211">
    <property type="entry name" value="DNA_pol_palm_dom_sf"/>
</dbReference>
<dbReference type="InterPro" id="IPR006172">
    <property type="entry name" value="DNA-dir_DNA_pol_B"/>
</dbReference>
<proteinExistence type="inferred from homology"/>
<dbReference type="SUPFAM" id="SSF56672">
    <property type="entry name" value="DNA/RNA polymerases"/>
    <property type="match status" value="1"/>
</dbReference>
<dbReference type="SUPFAM" id="SSF53098">
    <property type="entry name" value="Ribonuclease H-like"/>
    <property type="match status" value="1"/>
</dbReference>
<comment type="catalytic activity">
    <reaction evidence="8">
        <text>DNA(n) + a 2'-deoxyribonucleoside 5'-triphosphate = DNA(n+1) + diphosphate</text>
        <dbReference type="Rhea" id="RHEA:22508"/>
        <dbReference type="Rhea" id="RHEA-COMP:17339"/>
        <dbReference type="Rhea" id="RHEA-COMP:17340"/>
        <dbReference type="ChEBI" id="CHEBI:33019"/>
        <dbReference type="ChEBI" id="CHEBI:61560"/>
        <dbReference type="ChEBI" id="CHEBI:173112"/>
        <dbReference type="EC" id="2.7.7.7"/>
    </reaction>
</comment>
<evidence type="ECO:0000256" key="7">
    <source>
        <dbReference type="ARBA" id="ARBA00023125"/>
    </source>
</evidence>
<dbReference type="PRINTS" id="PR00106">
    <property type="entry name" value="DNAPOLB"/>
</dbReference>
<dbReference type="Pfam" id="PF03175">
    <property type="entry name" value="DNA_pol_B_2"/>
    <property type="match status" value="1"/>
</dbReference>
<dbReference type="InterPro" id="IPR004868">
    <property type="entry name" value="DNA-dir_DNA_pol_B_mt/vir"/>
</dbReference>
<dbReference type="Gene3D" id="3.30.420.10">
    <property type="entry name" value="Ribonuclease H-like superfamily/Ribonuclease H"/>
    <property type="match status" value="1"/>
</dbReference>
<dbReference type="AlphaFoldDB" id="A0A0F9FNT2"/>
<feature type="domain" description="DNA-directed DNA polymerase family B mitochondria/virus" evidence="9">
    <location>
        <begin position="151"/>
        <end position="382"/>
    </location>
</feature>
<evidence type="ECO:0000313" key="10">
    <source>
        <dbReference type="EMBL" id="KKL58955.1"/>
    </source>
</evidence>
<evidence type="ECO:0000256" key="1">
    <source>
        <dbReference type="ARBA" id="ARBA00005755"/>
    </source>
</evidence>
<keyword evidence="5" id="KW-0235">DNA replication</keyword>
<dbReference type="EC" id="2.7.7.7" evidence="2"/>
<reference evidence="10" key="1">
    <citation type="journal article" date="2015" name="Nature">
        <title>Complex archaea that bridge the gap between prokaryotes and eukaryotes.</title>
        <authorList>
            <person name="Spang A."/>
            <person name="Saw J.H."/>
            <person name="Jorgensen S.L."/>
            <person name="Zaremba-Niedzwiedzka K."/>
            <person name="Martijn J."/>
            <person name="Lind A.E."/>
            <person name="van Eijk R."/>
            <person name="Schleper C."/>
            <person name="Guy L."/>
            <person name="Ettema T.J."/>
        </authorList>
    </citation>
    <scope>NUCLEOTIDE SEQUENCE</scope>
</reference>
<keyword evidence="7" id="KW-0238">DNA-binding</keyword>
<gene>
    <name evidence="10" type="ORF">LCGC14_2220190</name>
</gene>